<dbReference type="InterPro" id="IPR011051">
    <property type="entry name" value="RmlC_Cupin_sf"/>
</dbReference>
<protein>
    <submittedName>
        <fullName evidence="2">Putative enzyme of the cupin superfamily</fullName>
    </submittedName>
</protein>
<accession>J0CI16</accession>
<dbReference type="OrthoDB" id="9799053at2"/>
<dbReference type="InterPro" id="IPR014710">
    <property type="entry name" value="RmlC-like_jellyroll"/>
</dbReference>
<name>J0CI16_RHILT</name>
<dbReference type="AlphaFoldDB" id="J0CI16"/>
<dbReference type="Proteomes" id="UP000005732">
    <property type="component" value="Unassembled WGS sequence"/>
</dbReference>
<reference evidence="2 3" key="1">
    <citation type="submission" date="2012-02" db="EMBL/GenBank/DDBJ databases">
        <title>Improved High-Quality Draft Sequence of Rhizobium leguminosarum bv. trifolii WSM2297.</title>
        <authorList>
            <consortium name="US DOE Joint Genome Institute"/>
            <person name="Lucas S."/>
            <person name="Han J."/>
            <person name="Lapidus A."/>
            <person name="Cheng J.-F."/>
            <person name="Goodwin L."/>
            <person name="Pitluck S."/>
            <person name="Peters L."/>
            <person name="Ovchinnikova G."/>
            <person name="Zhang X."/>
            <person name="Detter J.C."/>
            <person name="Han C."/>
            <person name="Tapia R."/>
            <person name="Land M."/>
            <person name="Hauser L."/>
            <person name="Kyrpides N."/>
            <person name="Ivanova N."/>
            <person name="Pagani I."/>
            <person name="Brau L."/>
            <person name="Yates R."/>
            <person name="O'Hara G."/>
            <person name="Rui T."/>
            <person name="Howieson J."/>
            <person name="Reeve W."/>
            <person name="Woyke T."/>
        </authorList>
    </citation>
    <scope>NUCLEOTIDE SEQUENCE [LARGE SCALE GENOMIC DNA]</scope>
    <source>
        <strain evidence="2 3">WSM2297</strain>
    </source>
</reference>
<dbReference type="Gene3D" id="2.60.120.10">
    <property type="entry name" value="Jelly Rolls"/>
    <property type="match status" value="2"/>
</dbReference>
<sequence length="239" mass="25026">MTGKTILLFEAKSGSAPEGKRSTLGPDDIFGAGRDIVWTASGGVSTGSVHWDGKISISRFPHTECLVVVAGRLVLYSGGSTFHLTSGDSVVIGRGEDITAEAEAGTRWIFCATTAATSSTQGVVVIDSGVALAASAPPPAQYVEGDTPQCRQFRAFSDEAAGFRAGVWATTPHVRLSRPHPVHELMYILEGQAEVADADGTKTSVGPGDAIFVDRGTINRLSIHGNLKKIFVIAEGLET</sequence>
<feature type="domain" description="Cupin type-2" evidence="1">
    <location>
        <begin position="179"/>
        <end position="222"/>
    </location>
</feature>
<organism evidence="2 3">
    <name type="scientific">Rhizobium leguminosarum bv. trifolii WSM2297</name>
    <dbReference type="NCBI Taxonomy" id="754762"/>
    <lineage>
        <taxon>Bacteria</taxon>
        <taxon>Pseudomonadati</taxon>
        <taxon>Pseudomonadota</taxon>
        <taxon>Alphaproteobacteria</taxon>
        <taxon>Hyphomicrobiales</taxon>
        <taxon>Rhizobiaceae</taxon>
        <taxon>Rhizobium/Agrobacterium group</taxon>
        <taxon>Rhizobium</taxon>
    </lineage>
</organism>
<dbReference type="EMBL" id="JH719394">
    <property type="protein sequence ID" value="EJC83202.1"/>
    <property type="molecule type" value="Genomic_DNA"/>
</dbReference>
<evidence type="ECO:0000313" key="3">
    <source>
        <dbReference type="Proteomes" id="UP000005732"/>
    </source>
</evidence>
<dbReference type="PANTHER" id="PTHR40943">
    <property type="entry name" value="CYTOPLASMIC PROTEIN-RELATED"/>
    <property type="match status" value="1"/>
</dbReference>
<dbReference type="SUPFAM" id="SSF51182">
    <property type="entry name" value="RmlC-like cupins"/>
    <property type="match status" value="2"/>
</dbReference>
<dbReference type="RefSeq" id="WP_003577867.1">
    <property type="nucleotide sequence ID" value="NZ_JH719394.1"/>
</dbReference>
<evidence type="ECO:0000259" key="1">
    <source>
        <dbReference type="Pfam" id="PF07883"/>
    </source>
</evidence>
<gene>
    <name evidence="2" type="ORF">Rleg4DRAFT_4942</name>
</gene>
<dbReference type="HOGENOM" id="CLU_087267_0_0_5"/>
<proteinExistence type="predicted"/>
<dbReference type="Pfam" id="PF07883">
    <property type="entry name" value="Cupin_2"/>
    <property type="match status" value="1"/>
</dbReference>
<dbReference type="InterPro" id="IPR013096">
    <property type="entry name" value="Cupin_2"/>
</dbReference>
<dbReference type="PANTHER" id="PTHR40943:SF1">
    <property type="entry name" value="CYTOPLASMIC PROTEIN"/>
    <property type="match status" value="1"/>
</dbReference>
<evidence type="ECO:0000313" key="2">
    <source>
        <dbReference type="EMBL" id="EJC83202.1"/>
    </source>
</evidence>